<dbReference type="AlphaFoldDB" id="A0A7C8II74"/>
<keyword evidence="2" id="KW-1185">Reference proteome</keyword>
<evidence type="ECO:0000313" key="1">
    <source>
        <dbReference type="EMBL" id="KAF2877212.1"/>
    </source>
</evidence>
<reference evidence="1 2" key="1">
    <citation type="submission" date="2020-01" db="EMBL/GenBank/DDBJ databases">
        <authorList>
            <consortium name="DOE Joint Genome Institute"/>
            <person name="Haridas S."/>
            <person name="Albert R."/>
            <person name="Binder M."/>
            <person name="Bloem J."/>
            <person name="Labutti K."/>
            <person name="Salamov A."/>
            <person name="Andreopoulos B."/>
            <person name="Baker S.E."/>
            <person name="Barry K."/>
            <person name="Bills G."/>
            <person name="Bluhm B.H."/>
            <person name="Cannon C."/>
            <person name="Castanera R."/>
            <person name="Culley D.E."/>
            <person name="Daum C."/>
            <person name="Ezra D."/>
            <person name="Gonzalez J.B."/>
            <person name="Henrissat B."/>
            <person name="Kuo A."/>
            <person name="Liang C."/>
            <person name="Lipzen A."/>
            <person name="Lutzoni F."/>
            <person name="Magnuson J."/>
            <person name="Mondo S."/>
            <person name="Nolan M."/>
            <person name="Ohm R."/>
            <person name="Pangilinan J."/>
            <person name="Park H.-J.H."/>
            <person name="Ramirez L."/>
            <person name="Alfaro M."/>
            <person name="Sun H."/>
            <person name="Tritt A."/>
            <person name="Yoshinaga Y."/>
            <person name="Zwiers L.-H.L."/>
            <person name="Turgeon B.G."/>
            <person name="Goodwin S.B."/>
            <person name="Spatafora J.W."/>
            <person name="Crous P.W."/>
            <person name="Grigoriev I.V."/>
        </authorList>
    </citation>
    <scope>NUCLEOTIDE SEQUENCE [LARGE SCALE GENOMIC DNA]</scope>
    <source>
        <strain evidence="1 2">CBS 611.86</strain>
    </source>
</reference>
<accession>A0A7C8II74</accession>
<comment type="caution">
    <text evidence="1">The sequence shown here is derived from an EMBL/GenBank/DDBJ whole genome shotgun (WGS) entry which is preliminary data.</text>
</comment>
<dbReference type="Proteomes" id="UP000481861">
    <property type="component" value="Unassembled WGS sequence"/>
</dbReference>
<evidence type="ECO:0000313" key="2">
    <source>
        <dbReference type="Proteomes" id="UP000481861"/>
    </source>
</evidence>
<gene>
    <name evidence="1" type="ORF">BDV95DRAFT_558690</name>
</gene>
<organism evidence="1 2">
    <name type="scientific">Massariosphaeria phaeospora</name>
    <dbReference type="NCBI Taxonomy" id="100035"/>
    <lineage>
        <taxon>Eukaryota</taxon>
        <taxon>Fungi</taxon>
        <taxon>Dikarya</taxon>
        <taxon>Ascomycota</taxon>
        <taxon>Pezizomycotina</taxon>
        <taxon>Dothideomycetes</taxon>
        <taxon>Pleosporomycetidae</taxon>
        <taxon>Pleosporales</taxon>
        <taxon>Pleosporales incertae sedis</taxon>
        <taxon>Massariosphaeria</taxon>
    </lineage>
</organism>
<protein>
    <submittedName>
        <fullName evidence="1">Uncharacterized protein</fullName>
    </submittedName>
</protein>
<dbReference type="EMBL" id="JAADJZ010000002">
    <property type="protein sequence ID" value="KAF2877212.1"/>
    <property type="molecule type" value="Genomic_DNA"/>
</dbReference>
<name>A0A7C8II74_9PLEO</name>
<sequence>MGLRGGCVEDSFSSASCVFLIFVFFCSRDSVKVEPLSCRVFLLLPAFASLTGGFSDGVS</sequence>
<proteinExistence type="predicted"/>